<dbReference type="InterPro" id="IPR011008">
    <property type="entry name" value="Dimeric_a/b-barrel"/>
</dbReference>
<accession>A0ABR4DDY8</accession>
<name>A0ABR4DDY8_9PEZI</name>
<dbReference type="RefSeq" id="XP_070866521.1">
    <property type="nucleotide sequence ID" value="XM_071011631.1"/>
</dbReference>
<sequence>MASPGITLFLTLHILPEKLDEFMELFEPLVKQVVAEPECRSFHVYKDPQSPGTLAIVEHWNATPEWLMTVQVKKEYYRENFAKTEPMFAKPREIRMLQPLGPPYDLTKDGNSYGYQ</sequence>
<evidence type="ECO:0000313" key="2">
    <source>
        <dbReference type="EMBL" id="KAL2267794.1"/>
    </source>
</evidence>
<keyword evidence="3" id="KW-1185">Reference proteome</keyword>
<dbReference type="SUPFAM" id="SSF54909">
    <property type="entry name" value="Dimeric alpha+beta barrel"/>
    <property type="match status" value="1"/>
</dbReference>
<dbReference type="InterPro" id="IPR007138">
    <property type="entry name" value="ABM_dom"/>
</dbReference>
<dbReference type="Proteomes" id="UP001600064">
    <property type="component" value="Unassembled WGS sequence"/>
</dbReference>
<gene>
    <name evidence="2" type="ORF">VTJ83DRAFT_5071</name>
</gene>
<dbReference type="EMBL" id="JAZGUE010000004">
    <property type="protein sequence ID" value="KAL2267794.1"/>
    <property type="molecule type" value="Genomic_DNA"/>
</dbReference>
<reference evidence="2 3" key="1">
    <citation type="journal article" date="2024" name="Commun. Biol.">
        <title>Comparative genomic analysis of thermophilic fungi reveals convergent evolutionary adaptations and gene losses.</title>
        <authorList>
            <person name="Steindorff A.S."/>
            <person name="Aguilar-Pontes M.V."/>
            <person name="Robinson A.J."/>
            <person name="Andreopoulos B."/>
            <person name="LaButti K."/>
            <person name="Kuo A."/>
            <person name="Mondo S."/>
            <person name="Riley R."/>
            <person name="Otillar R."/>
            <person name="Haridas S."/>
            <person name="Lipzen A."/>
            <person name="Grimwood J."/>
            <person name="Schmutz J."/>
            <person name="Clum A."/>
            <person name="Reid I.D."/>
            <person name="Moisan M.C."/>
            <person name="Butler G."/>
            <person name="Nguyen T.T.M."/>
            <person name="Dewar K."/>
            <person name="Conant G."/>
            <person name="Drula E."/>
            <person name="Henrissat B."/>
            <person name="Hansel C."/>
            <person name="Singer S."/>
            <person name="Hutchinson M.I."/>
            <person name="de Vries R.P."/>
            <person name="Natvig D.O."/>
            <person name="Powell A.J."/>
            <person name="Tsang A."/>
            <person name="Grigoriev I.V."/>
        </authorList>
    </citation>
    <scope>NUCLEOTIDE SEQUENCE [LARGE SCALE GENOMIC DNA]</scope>
    <source>
        <strain evidence="2 3">ATCC 22073</strain>
    </source>
</reference>
<dbReference type="GeneID" id="98126275"/>
<proteinExistence type="predicted"/>
<dbReference type="PROSITE" id="PS51725">
    <property type="entry name" value="ABM"/>
    <property type="match status" value="1"/>
</dbReference>
<protein>
    <recommendedName>
        <fullName evidence="1">ABM domain-containing protein</fullName>
    </recommendedName>
</protein>
<dbReference type="Pfam" id="PF03992">
    <property type="entry name" value="ABM"/>
    <property type="match status" value="1"/>
</dbReference>
<comment type="caution">
    <text evidence="2">The sequence shown here is derived from an EMBL/GenBank/DDBJ whole genome shotgun (WGS) entry which is preliminary data.</text>
</comment>
<evidence type="ECO:0000259" key="1">
    <source>
        <dbReference type="PROSITE" id="PS51725"/>
    </source>
</evidence>
<organism evidence="2 3">
    <name type="scientific">Remersonia thermophila</name>
    <dbReference type="NCBI Taxonomy" id="72144"/>
    <lineage>
        <taxon>Eukaryota</taxon>
        <taxon>Fungi</taxon>
        <taxon>Dikarya</taxon>
        <taxon>Ascomycota</taxon>
        <taxon>Pezizomycotina</taxon>
        <taxon>Sordariomycetes</taxon>
        <taxon>Sordariomycetidae</taxon>
        <taxon>Sordariales</taxon>
        <taxon>Sordariales incertae sedis</taxon>
        <taxon>Remersonia</taxon>
    </lineage>
</organism>
<dbReference type="Gene3D" id="3.30.70.100">
    <property type="match status" value="1"/>
</dbReference>
<evidence type="ECO:0000313" key="3">
    <source>
        <dbReference type="Proteomes" id="UP001600064"/>
    </source>
</evidence>
<feature type="domain" description="ABM" evidence="1">
    <location>
        <begin position="6"/>
        <end position="96"/>
    </location>
</feature>